<organism evidence="5 6">
    <name type="scientific">Pomacea canaliculata</name>
    <name type="common">Golden apple snail</name>
    <dbReference type="NCBI Taxonomy" id="400727"/>
    <lineage>
        <taxon>Eukaryota</taxon>
        <taxon>Metazoa</taxon>
        <taxon>Spiralia</taxon>
        <taxon>Lophotrochozoa</taxon>
        <taxon>Mollusca</taxon>
        <taxon>Gastropoda</taxon>
        <taxon>Caenogastropoda</taxon>
        <taxon>Architaenioglossa</taxon>
        <taxon>Ampullarioidea</taxon>
        <taxon>Ampullariidae</taxon>
        <taxon>Pomacea</taxon>
    </lineage>
</organism>
<sequence>MNKTKSTLSKEKVEGEADVGRATADEEMAEVELSGKGLEEFLATGRTGRRNALGDIQDQVAGGLTTADLPLDMAKLSCSGN</sequence>
<evidence type="ECO:0000313" key="6">
    <source>
        <dbReference type="Proteomes" id="UP000245119"/>
    </source>
</evidence>
<evidence type="ECO:0000256" key="1">
    <source>
        <dbReference type="ARBA" id="ARBA00002844"/>
    </source>
</evidence>
<proteinExistence type="inferred from homology"/>
<comment type="caution">
    <text evidence="5">The sequence shown here is derived from an EMBL/GenBank/DDBJ whole genome shotgun (WGS) entry which is preliminary data.</text>
</comment>
<reference evidence="5 6" key="1">
    <citation type="submission" date="2018-04" db="EMBL/GenBank/DDBJ databases">
        <title>The genome of golden apple snail Pomacea canaliculata provides insight into stress tolerance and invasive adaptation.</title>
        <authorList>
            <person name="Liu C."/>
            <person name="Liu B."/>
            <person name="Ren Y."/>
            <person name="Zhang Y."/>
            <person name="Wang H."/>
            <person name="Li S."/>
            <person name="Jiang F."/>
            <person name="Yin L."/>
            <person name="Zhang G."/>
            <person name="Qian W."/>
            <person name="Fan W."/>
        </authorList>
    </citation>
    <scope>NUCLEOTIDE SEQUENCE [LARGE SCALE GENOMIC DNA]</scope>
    <source>
        <strain evidence="5">SZHN2017</strain>
        <tissue evidence="5">Muscle</tissue>
    </source>
</reference>
<dbReference type="GO" id="GO:0004862">
    <property type="term" value="F:cAMP-dependent protein kinase inhibitor activity"/>
    <property type="evidence" value="ECO:0007669"/>
    <property type="project" value="InterPro"/>
</dbReference>
<feature type="region of interest" description="Disordered" evidence="4">
    <location>
        <begin position="1"/>
        <end position="27"/>
    </location>
</feature>
<comment type="similarity">
    <text evidence="2">Belongs to the PKI family.</text>
</comment>
<evidence type="ECO:0000256" key="3">
    <source>
        <dbReference type="ARBA" id="ARBA00023013"/>
    </source>
</evidence>
<protein>
    <recommendedName>
        <fullName evidence="7">cAMP-dependent protein kinase inhibitor beta</fullName>
    </recommendedName>
</protein>
<dbReference type="PANTHER" id="PTHR15416">
    <property type="entry name" value="CAMP-DEPENDENT PROTEIN KINASE INHIBITOR/PKI"/>
    <property type="match status" value="1"/>
</dbReference>
<name>A0A2T7PEN4_POMCA</name>
<evidence type="ECO:0008006" key="7">
    <source>
        <dbReference type="Google" id="ProtNLM"/>
    </source>
</evidence>
<dbReference type="AlphaFoldDB" id="A0A2T7PEN4"/>
<keyword evidence="3" id="KW-0649">Protein kinase inhibitor</keyword>
<dbReference type="OrthoDB" id="6380180at2759"/>
<dbReference type="Pfam" id="PF02827">
    <property type="entry name" value="PKI"/>
    <property type="match status" value="1"/>
</dbReference>
<evidence type="ECO:0000256" key="4">
    <source>
        <dbReference type="SAM" id="MobiDB-lite"/>
    </source>
</evidence>
<gene>
    <name evidence="5" type="ORF">C0Q70_07302</name>
</gene>
<dbReference type="InterPro" id="IPR004171">
    <property type="entry name" value="cAMP_dep_PKI"/>
</dbReference>
<dbReference type="Proteomes" id="UP000245119">
    <property type="component" value="Linkage Group LG4"/>
</dbReference>
<feature type="compositionally biased region" description="Basic and acidic residues" evidence="4">
    <location>
        <begin position="8"/>
        <end position="19"/>
    </location>
</feature>
<dbReference type="EMBL" id="PZQS01000004">
    <property type="protein sequence ID" value="PVD31878.1"/>
    <property type="molecule type" value="Genomic_DNA"/>
</dbReference>
<evidence type="ECO:0000256" key="2">
    <source>
        <dbReference type="ARBA" id="ARBA00006393"/>
    </source>
</evidence>
<keyword evidence="6" id="KW-1185">Reference proteome</keyword>
<comment type="function">
    <text evidence="1">Extremely potent competitive inhibitor of cAMP-dependent protein kinase activity, this protein interacts with the catalytic subunit of the enzyme after the cAMP-induced dissociation of its regulatory chains.</text>
</comment>
<accession>A0A2T7PEN4</accession>
<evidence type="ECO:0000313" key="5">
    <source>
        <dbReference type="EMBL" id="PVD31878.1"/>
    </source>
</evidence>